<dbReference type="OrthoDB" id="272578at2759"/>
<dbReference type="KEGG" id="phet:94287919"/>
<dbReference type="AlphaFoldDB" id="A0A836HJN2"/>
<protein>
    <submittedName>
        <fullName evidence="2">Uncharacterized protein</fullName>
    </submittedName>
</protein>
<feature type="region of interest" description="Disordered" evidence="1">
    <location>
        <begin position="291"/>
        <end position="312"/>
    </location>
</feature>
<name>A0A836HJN2_9TRYP</name>
<dbReference type="EMBL" id="JAFJZO010000034">
    <property type="protein sequence ID" value="KAG5493964.1"/>
    <property type="molecule type" value="Genomic_DNA"/>
</dbReference>
<proteinExistence type="predicted"/>
<keyword evidence="3" id="KW-1185">Reference proteome</keyword>
<feature type="region of interest" description="Disordered" evidence="1">
    <location>
        <begin position="1"/>
        <end position="58"/>
    </location>
</feature>
<sequence>MQQVFEGDANRAGEGKPLIRFPLPVQPAPISASTAARKRSRSPPGREDSTARFTEISPGNPLTPEEHAVFCRFLEFGDQSASPSTCFFHNVKRLTPPAQRFADHAALSHSSVARQYQWCFVALRHAMSLLCRVVELDSSGYFLHTAFSSKTGSGATAVTNDAPFTSPGAPVATGPATTLELYCRFQALDLELEDAILRAEATAQTEAVPNAVHEQMRSDIDTVVACIEQSVNAFEGTLVQMFVGSSPEVIVVGTKIEDMSGSPPLEYVGKMLRELPALLQTEQWPAQFVCDQSSPSNNGETPLETTRAIASSSSSSALERTLLGARPAAETDSAVSCFLEQLGGAATSLALRSLFVLINADLWNLLGVATASPISRLAALEKLAAATSGSPETAAKPTRPSVNVETLTFQEILVRAWNRQYGALGLHRLFFEMQVLFYQYRMRVSAKSKKSGGGSGVTVGDVCELWTTWLSSLRTLSASFLAKLGSSEQSASELFSASDLRVHSCDSMRQHAVPDSGFAEVQKVALRVMSKLQAVDTNGWFAVPAFDQVNLDFTSLRYWIMSPVFSRKSKREAYRSLCRVLEQMVDSCVQKYGPTHAFSDAITAVRQQLVDVSRKEELL</sequence>
<gene>
    <name evidence="2" type="ORF">JKF63_01796</name>
</gene>
<dbReference type="RefSeq" id="XP_067753999.1">
    <property type="nucleotide sequence ID" value="XM_067897842.1"/>
</dbReference>
<dbReference type="Proteomes" id="UP000674318">
    <property type="component" value="Unassembled WGS sequence"/>
</dbReference>
<organism evidence="2 3">
    <name type="scientific">Porcisia hertigi</name>
    <dbReference type="NCBI Taxonomy" id="2761500"/>
    <lineage>
        <taxon>Eukaryota</taxon>
        <taxon>Discoba</taxon>
        <taxon>Euglenozoa</taxon>
        <taxon>Kinetoplastea</taxon>
        <taxon>Metakinetoplastina</taxon>
        <taxon>Trypanosomatida</taxon>
        <taxon>Trypanosomatidae</taxon>
        <taxon>Leishmaniinae</taxon>
        <taxon>Porcisia</taxon>
    </lineage>
</organism>
<accession>A0A836HJN2</accession>
<dbReference type="GeneID" id="94287919"/>
<feature type="compositionally biased region" description="Polar residues" evidence="1">
    <location>
        <begin position="291"/>
        <end position="310"/>
    </location>
</feature>
<reference evidence="2 3" key="1">
    <citation type="submission" date="2021-02" db="EMBL/GenBank/DDBJ databases">
        <title>Porcisia hertigi Genome sequencing and assembly.</title>
        <authorList>
            <person name="Almutairi H."/>
            <person name="Gatherer D."/>
        </authorList>
    </citation>
    <scope>NUCLEOTIDE SEQUENCE [LARGE SCALE GENOMIC DNA]</scope>
    <source>
        <strain evidence="2 3">C119</strain>
    </source>
</reference>
<evidence type="ECO:0000256" key="1">
    <source>
        <dbReference type="SAM" id="MobiDB-lite"/>
    </source>
</evidence>
<comment type="caution">
    <text evidence="2">The sequence shown here is derived from an EMBL/GenBank/DDBJ whole genome shotgun (WGS) entry which is preliminary data.</text>
</comment>
<evidence type="ECO:0000313" key="2">
    <source>
        <dbReference type="EMBL" id="KAG5493964.1"/>
    </source>
</evidence>
<evidence type="ECO:0000313" key="3">
    <source>
        <dbReference type="Proteomes" id="UP000674318"/>
    </source>
</evidence>